<dbReference type="HAMAP" id="MF_01270">
    <property type="entry name" value="AnhMurNAc_kinase"/>
    <property type="match status" value="1"/>
</dbReference>
<feature type="binding site" evidence="1">
    <location>
        <begin position="12"/>
        <end position="19"/>
    </location>
    <ligand>
        <name>ATP</name>
        <dbReference type="ChEBI" id="CHEBI:30616"/>
    </ligand>
</feature>
<keyword evidence="3" id="KW-1185">Reference proteome</keyword>
<proteinExistence type="inferred from homology"/>
<comment type="catalytic activity">
    <reaction evidence="1">
        <text>1,6-anhydro-N-acetyl-beta-muramate + ATP + H2O = N-acetyl-D-muramate 6-phosphate + ADP + H(+)</text>
        <dbReference type="Rhea" id="RHEA:24952"/>
        <dbReference type="ChEBI" id="CHEBI:15377"/>
        <dbReference type="ChEBI" id="CHEBI:15378"/>
        <dbReference type="ChEBI" id="CHEBI:30616"/>
        <dbReference type="ChEBI" id="CHEBI:58690"/>
        <dbReference type="ChEBI" id="CHEBI:58722"/>
        <dbReference type="ChEBI" id="CHEBI:456216"/>
        <dbReference type="EC" id="2.7.1.170"/>
    </reaction>
</comment>
<comment type="caution">
    <text evidence="2">The sequence shown here is derived from an EMBL/GenBank/DDBJ whole genome shotgun (WGS) entry which is preliminary data.</text>
</comment>
<dbReference type="EC" id="2.7.1.170" evidence="1"/>
<dbReference type="NCBIfam" id="NF007148">
    <property type="entry name" value="PRK09585.3-2"/>
    <property type="match status" value="1"/>
</dbReference>
<dbReference type="PANTHER" id="PTHR30605">
    <property type="entry name" value="ANHYDRO-N-ACETYLMURAMIC ACID KINASE"/>
    <property type="match status" value="1"/>
</dbReference>
<dbReference type="NCBIfam" id="NF007142">
    <property type="entry name" value="PRK09585.2-1"/>
    <property type="match status" value="1"/>
</dbReference>
<dbReference type="Gene3D" id="3.30.420.40">
    <property type="match status" value="2"/>
</dbReference>
<comment type="pathway">
    <text evidence="1">Amino-sugar metabolism; 1,6-anhydro-N-acetylmuramate degradation.</text>
</comment>
<keyword evidence="1 2" id="KW-0808">Transferase</keyword>
<dbReference type="GO" id="GO:0016301">
    <property type="term" value="F:kinase activity"/>
    <property type="evidence" value="ECO:0007669"/>
    <property type="project" value="UniProtKB-KW"/>
</dbReference>
<keyword evidence="1" id="KW-0547">Nucleotide-binding</keyword>
<dbReference type="Proteomes" id="UP001341444">
    <property type="component" value="Unassembled WGS sequence"/>
</dbReference>
<comment type="function">
    <text evidence="1">Catalyzes the specific phosphorylation of 1,6-anhydro-N-acetylmuramic acid (anhMurNAc) with the simultaneous cleavage of the 1,6-anhydro ring, generating MurNAc-6-P. Is required for the utilization of anhMurNAc either imported from the medium or derived from its own cell wall murein, and thus plays a role in cell wall recycling.</text>
</comment>
<dbReference type="PANTHER" id="PTHR30605:SF0">
    <property type="entry name" value="ANHYDRO-N-ACETYLMURAMIC ACID KINASE"/>
    <property type="match status" value="1"/>
</dbReference>
<dbReference type="Pfam" id="PF03702">
    <property type="entry name" value="AnmK"/>
    <property type="match status" value="1"/>
</dbReference>
<sequence>MVGNLVVGLMSGTSLDGIDAALVSIEGKGLETRIKMLNFLTIPFPAQQRKDILGCMDPIKSNVAEISSLNFTLGRLFADAVKKVCQSAGIAIEKVDLIGSHGQTIYHIPNPYEKYVKSTLQIGEPAVIAYETGSLVVSNFRSMDMAAGGDGAPLVPYTDFLLYRSKDKGRILQNIGGIGNATVLPRDSELSDVFAFDTGPGNMVIDELCHIKKGEAFDHMGNWASKGKVHKDIVDDWMKMEYFSKLPPKSTGRELFGTAFTGKIVKDYAYLSDEDLIATATYFTAKTIADSYEKYIFPKVNIDEIILGGGGSHNLCLLKMLKGLLPHCRILTQEDVGFSSDAKEAVAFAILANETIHQLPSNVPGATGAGEQVILGSVTFPPKGDFKQVLKGKDLL</sequence>
<dbReference type="SUPFAM" id="SSF53067">
    <property type="entry name" value="Actin-like ATPase domain"/>
    <property type="match status" value="1"/>
</dbReference>
<dbReference type="InterPro" id="IPR005338">
    <property type="entry name" value="Anhydro_N_Ac-Mur_kinase"/>
</dbReference>
<dbReference type="CDD" id="cd24050">
    <property type="entry name" value="ASKHA_NBD_ANMK"/>
    <property type="match status" value="1"/>
</dbReference>
<accession>A0ABU6MDN8</accession>
<evidence type="ECO:0000313" key="3">
    <source>
        <dbReference type="Proteomes" id="UP001341444"/>
    </source>
</evidence>
<evidence type="ECO:0000313" key="2">
    <source>
        <dbReference type="EMBL" id="MED1202782.1"/>
    </source>
</evidence>
<comment type="similarity">
    <text evidence="1">Belongs to the anhydro-N-acetylmuramic acid kinase family.</text>
</comment>
<organism evidence="2 3">
    <name type="scientific">Heyndrickxia acidicola</name>
    <dbReference type="NCBI Taxonomy" id="209389"/>
    <lineage>
        <taxon>Bacteria</taxon>
        <taxon>Bacillati</taxon>
        <taxon>Bacillota</taxon>
        <taxon>Bacilli</taxon>
        <taxon>Bacillales</taxon>
        <taxon>Bacillaceae</taxon>
        <taxon>Heyndrickxia</taxon>
    </lineage>
</organism>
<name>A0ABU6MDN8_9BACI</name>
<gene>
    <name evidence="1 2" type="primary">anmK</name>
    <name evidence="2" type="ORF">P4T90_06715</name>
</gene>
<dbReference type="EMBL" id="JARMAB010000008">
    <property type="protein sequence ID" value="MED1202782.1"/>
    <property type="molecule type" value="Genomic_DNA"/>
</dbReference>
<protein>
    <recommendedName>
        <fullName evidence="1">Anhydro-N-acetylmuramic acid kinase</fullName>
        <ecNumber evidence="1">2.7.1.170</ecNumber>
    </recommendedName>
    <alternativeName>
        <fullName evidence="1">AnhMurNAc kinase</fullName>
    </alternativeName>
</protein>
<keyword evidence="1" id="KW-0067">ATP-binding</keyword>
<dbReference type="RefSeq" id="WP_260525564.1">
    <property type="nucleotide sequence ID" value="NZ_JARMAB010000008.1"/>
</dbReference>
<reference evidence="2 3" key="1">
    <citation type="submission" date="2023-03" db="EMBL/GenBank/DDBJ databases">
        <title>Bacillus Genome Sequencing.</title>
        <authorList>
            <person name="Dunlap C."/>
        </authorList>
    </citation>
    <scope>NUCLEOTIDE SEQUENCE [LARGE SCALE GENOMIC DNA]</scope>
    <source>
        <strain evidence="2 3">B-23453</strain>
    </source>
</reference>
<evidence type="ECO:0000256" key="1">
    <source>
        <dbReference type="HAMAP-Rule" id="MF_01270"/>
    </source>
</evidence>
<keyword evidence="1" id="KW-0119">Carbohydrate metabolism</keyword>
<keyword evidence="1 2" id="KW-0418">Kinase</keyword>
<comment type="pathway">
    <text evidence="1">Cell wall biogenesis; peptidoglycan recycling.</text>
</comment>
<dbReference type="InterPro" id="IPR043129">
    <property type="entry name" value="ATPase_NBD"/>
</dbReference>